<dbReference type="InterPro" id="IPR002347">
    <property type="entry name" value="SDR_fam"/>
</dbReference>
<dbReference type="InterPro" id="IPR020904">
    <property type="entry name" value="Sc_DH/Rdtase_CS"/>
</dbReference>
<feature type="domain" description="Ketoreductase" evidence="4">
    <location>
        <begin position="7"/>
        <end position="192"/>
    </location>
</feature>
<dbReference type="Proteomes" id="UP000019277">
    <property type="component" value="Unassembled WGS sequence"/>
</dbReference>
<evidence type="ECO:0000256" key="3">
    <source>
        <dbReference type="RuleBase" id="RU000363"/>
    </source>
</evidence>
<gene>
    <name evidence="5" type="ORF">UO65_3875</name>
</gene>
<accession>W7IVN0</accession>
<evidence type="ECO:0000259" key="4">
    <source>
        <dbReference type="SMART" id="SM00822"/>
    </source>
</evidence>
<dbReference type="STRING" id="909613.UO65_3875"/>
<dbReference type="SMART" id="SM00822">
    <property type="entry name" value="PKS_KR"/>
    <property type="match status" value="1"/>
</dbReference>
<reference evidence="5 6" key="1">
    <citation type="journal article" date="2014" name="Genome Announc.">
        <title>Draft Genome Sequence of the Antitrypanosomally Active Sponge-Associated Bacterium Actinokineospora sp. Strain EG49.</title>
        <authorList>
            <person name="Harjes J."/>
            <person name="Ryu T."/>
            <person name="Abdelmohsen U.R."/>
            <person name="Moitinho-Silva L."/>
            <person name="Horn H."/>
            <person name="Ravasi T."/>
            <person name="Hentschel U."/>
        </authorList>
    </citation>
    <scope>NUCLEOTIDE SEQUENCE [LARGE SCALE GENOMIC DNA]</scope>
    <source>
        <strain evidence="5 6">EG49</strain>
    </source>
</reference>
<name>W7IVN0_9PSEU</name>
<dbReference type="eggNOG" id="COG4221">
    <property type="taxonomic scope" value="Bacteria"/>
</dbReference>
<evidence type="ECO:0000256" key="1">
    <source>
        <dbReference type="ARBA" id="ARBA00006484"/>
    </source>
</evidence>
<comment type="caution">
    <text evidence="5">The sequence shown here is derived from an EMBL/GenBank/DDBJ whole genome shotgun (WGS) entry which is preliminary data.</text>
</comment>
<dbReference type="PATRIC" id="fig|909613.9.peg.3877"/>
<dbReference type="Pfam" id="PF00106">
    <property type="entry name" value="adh_short"/>
    <property type="match status" value="1"/>
</dbReference>
<dbReference type="FunFam" id="3.40.50.720:FF:000084">
    <property type="entry name" value="Short-chain dehydrogenase reductase"/>
    <property type="match status" value="1"/>
</dbReference>
<dbReference type="PRINTS" id="PR00080">
    <property type="entry name" value="SDRFAMILY"/>
</dbReference>
<sequence>MKSFAGKVAVVTGAGSGIGRYLVLGLLAEGASVAASDIDEVGLKETATKAGAGDRLRTYRLDVADRDAIYAHAERVVADFGGVDLVFNNAGVALKGSVREMSDADLKWVMDIDFWGVVHGTRAFLPHLVNRGGGHITNVSSVFGFIGVPTQSAYNAAKFAVRGFTEALRQEMQVEGTGIGVSCVHPGGIKTNIARNARTSDPAEMKNFSKSLDAVAMTTPKKAARTILNGVKRDRARILIGPDAYVLDALPRLLGSLYQPLVRKGTSRTLTRPKKK</sequence>
<dbReference type="Gene3D" id="3.40.50.720">
    <property type="entry name" value="NAD(P)-binding Rossmann-like Domain"/>
    <property type="match status" value="1"/>
</dbReference>
<dbReference type="PRINTS" id="PR00081">
    <property type="entry name" value="GDHRDH"/>
</dbReference>
<dbReference type="AlphaFoldDB" id="W7IVN0"/>
<dbReference type="SUPFAM" id="SSF51735">
    <property type="entry name" value="NAD(P)-binding Rossmann-fold domains"/>
    <property type="match status" value="1"/>
</dbReference>
<dbReference type="RefSeq" id="WP_035284489.1">
    <property type="nucleotide sequence ID" value="NZ_AYXG01000142.1"/>
</dbReference>
<dbReference type="PANTHER" id="PTHR43391:SF82">
    <property type="entry name" value="OXIDOREDUCTASE SADH-RELATED"/>
    <property type="match status" value="1"/>
</dbReference>
<organism evidence="5 6">
    <name type="scientific">Actinokineospora spheciospongiae</name>
    <dbReference type="NCBI Taxonomy" id="909613"/>
    <lineage>
        <taxon>Bacteria</taxon>
        <taxon>Bacillati</taxon>
        <taxon>Actinomycetota</taxon>
        <taxon>Actinomycetes</taxon>
        <taxon>Pseudonocardiales</taxon>
        <taxon>Pseudonocardiaceae</taxon>
        <taxon>Actinokineospora</taxon>
    </lineage>
</organism>
<evidence type="ECO:0000313" key="6">
    <source>
        <dbReference type="Proteomes" id="UP000019277"/>
    </source>
</evidence>
<protein>
    <submittedName>
        <fullName evidence="5">Short chain dehydrogenase</fullName>
    </submittedName>
</protein>
<dbReference type="PROSITE" id="PS00061">
    <property type="entry name" value="ADH_SHORT"/>
    <property type="match status" value="1"/>
</dbReference>
<dbReference type="EMBL" id="AYXG01000142">
    <property type="protein sequence ID" value="EWC60822.1"/>
    <property type="molecule type" value="Genomic_DNA"/>
</dbReference>
<evidence type="ECO:0000256" key="2">
    <source>
        <dbReference type="ARBA" id="ARBA00023002"/>
    </source>
</evidence>
<evidence type="ECO:0000313" key="5">
    <source>
        <dbReference type="EMBL" id="EWC60822.1"/>
    </source>
</evidence>
<dbReference type="PANTHER" id="PTHR43391">
    <property type="entry name" value="RETINOL DEHYDROGENASE-RELATED"/>
    <property type="match status" value="1"/>
</dbReference>
<comment type="similarity">
    <text evidence="1 3">Belongs to the short-chain dehydrogenases/reductases (SDR) family.</text>
</comment>
<dbReference type="InterPro" id="IPR036291">
    <property type="entry name" value="NAD(P)-bd_dom_sf"/>
</dbReference>
<dbReference type="OrthoDB" id="4690547at2"/>
<dbReference type="InterPro" id="IPR057326">
    <property type="entry name" value="KR_dom"/>
</dbReference>
<dbReference type="GO" id="GO:0016491">
    <property type="term" value="F:oxidoreductase activity"/>
    <property type="evidence" value="ECO:0007669"/>
    <property type="project" value="UniProtKB-KW"/>
</dbReference>
<proteinExistence type="inferred from homology"/>
<keyword evidence="2" id="KW-0560">Oxidoreductase</keyword>
<keyword evidence="6" id="KW-1185">Reference proteome</keyword>